<proteinExistence type="predicted"/>
<keyword evidence="3" id="KW-0963">Cytoplasm</keyword>
<evidence type="ECO:0000313" key="6">
    <source>
        <dbReference type="EMBL" id="TSJ67171.1"/>
    </source>
</evidence>
<dbReference type="InterPro" id="IPR039315">
    <property type="entry name" value="CheW"/>
</dbReference>
<evidence type="ECO:0000313" key="7">
    <source>
        <dbReference type="Proteomes" id="UP000316425"/>
    </source>
</evidence>
<dbReference type="CDD" id="cd00732">
    <property type="entry name" value="CheW"/>
    <property type="match status" value="1"/>
</dbReference>
<dbReference type="GO" id="GO:0006935">
    <property type="term" value="P:chemotaxis"/>
    <property type="evidence" value="ECO:0007669"/>
    <property type="project" value="UniProtKB-KW"/>
</dbReference>
<dbReference type="AlphaFoldDB" id="A0A556PS05"/>
<evidence type="ECO:0000256" key="4">
    <source>
        <dbReference type="ARBA" id="ARBA00022500"/>
    </source>
</evidence>
<evidence type="ECO:0000259" key="5">
    <source>
        <dbReference type="PROSITE" id="PS50851"/>
    </source>
</evidence>
<keyword evidence="4" id="KW-0145">Chemotaxis</keyword>
<sequence>MSEVSKEIKVIVFRLQNEEYGVPIDYIGSIERMLEITRIPNTPKFIKGVINLRGIVTPVIDLRERFGMETSEYSSRSRMIIVQIDDKEVGMIVDEANDVVDLREDAIETPPEVIGSVDTDYVRGVAKLDDRLLILLNLDRVLSNEEVSQLSAVEK</sequence>
<comment type="subcellular location">
    <subcellularLocation>
        <location evidence="1">Cytoplasm</location>
    </subcellularLocation>
</comment>
<dbReference type="GO" id="GO:0005829">
    <property type="term" value="C:cytosol"/>
    <property type="evidence" value="ECO:0007669"/>
    <property type="project" value="TreeGrafter"/>
</dbReference>
<dbReference type="RefSeq" id="WP_144087760.1">
    <property type="nucleotide sequence ID" value="NZ_VMHE01000002.1"/>
</dbReference>
<dbReference type="InterPro" id="IPR002545">
    <property type="entry name" value="CheW-lke_dom"/>
</dbReference>
<comment type="caution">
    <text evidence="6">The sequence shown here is derived from an EMBL/GenBank/DDBJ whole genome shotgun (WGS) entry which is preliminary data.</text>
</comment>
<dbReference type="PANTHER" id="PTHR22617">
    <property type="entry name" value="CHEMOTAXIS SENSOR HISTIDINE KINASE-RELATED"/>
    <property type="match status" value="1"/>
</dbReference>
<name>A0A556PS05_9BACI</name>
<feature type="domain" description="CheW-like" evidence="5">
    <location>
        <begin position="7"/>
        <end position="147"/>
    </location>
</feature>
<reference evidence="6 7" key="1">
    <citation type="submission" date="2019-07" db="EMBL/GenBank/DDBJ databases">
        <title>Allobacillus sp. nov. SKP isolated from shrimp paste of Euphausiacea.</title>
        <authorList>
            <person name="Kanchanasin P."/>
            <person name="Tanasupawat S."/>
            <person name="Shi W."/>
            <person name="Wu L."/>
            <person name="Ma J."/>
        </authorList>
    </citation>
    <scope>NUCLEOTIDE SEQUENCE [LARGE SCALE GENOMIC DNA]</scope>
    <source>
        <strain evidence="6 7">SKP4-8</strain>
    </source>
</reference>
<gene>
    <name evidence="6" type="ORF">FPQ13_02640</name>
</gene>
<dbReference type="Proteomes" id="UP000316425">
    <property type="component" value="Unassembled WGS sequence"/>
</dbReference>
<dbReference type="Gene3D" id="2.40.50.180">
    <property type="entry name" value="CheA-289, Domain 4"/>
    <property type="match status" value="1"/>
</dbReference>
<dbReference type="FunFam" id="2.40.50.180:FF:000002">
    <property type="entry name" value="Chemotaxis protein CheW"/>
    <property type="match status" value="1"/>
</dbReference>
<dbReference type="EMBL" id="VMHE01000002">
    <property type="protein sequence ID" value="TSJ67171.1"/>
    <property type="molecule type" value="Genomic_DNA"/>
</dbReference>
<dbReference type="SMART" id="SM00260">
    <property type="entry name" value="CheW"/>
    <property type="match status" value="1"/>
</dbReference>
<dbReference type="InterPro" id="IPR036061">
    <property type="entry name" value="CheW-like_dom_sf"/>
</dbReference>
<dbReference type="SUPFAM" id="SSF50341">
    <property type="entry name" value="CheW-like"/>
    <property type="match status" value="1"/>
</dbReference>
<protein>
    <recommendedName>
        <fullName evidence="2">Chemotaxis protein CheW</fullName>
    </recommendedName>
</protein>
<dbReference type="OrthoDB" id="9794382at2"/>
<keyword evidence="7" id="KW-1185">Reference proteome</keyword>
<accession>A0A556PS05</accession>
<dbReference type="Gene3D" id="2.30.30.40">
    <property type="entry name" value="SH3 Domains"/>
    <property type="match status" value="1"/>
</dbReference>
<dbReference type="PROSITE" id="PS50851">
    <property type="entry name" value="CHEW"/>
    <property type="match status" value="1"/>
</dbReference>
<evidence type="ECO:0000256" key="2">
    <source>
        <dbReference type="ARBA" id="ARBA00021483"/>
    </source>
</evidence>
<dbReference type="PANTHER" id="PTHR22617:SF23">
    <property type="entry name" value="CHEMOTAXIS PROTEIN CHEW"/>
    <property type="match status" value="1"/>
</dbReference>
<evidence type="ECO:0000256" key="1">
    <source>
        <dbReference type="ARBA" id="ARBA00004496"/>
    </source>
</evidence>
<organism evidence="6 7">
    <name type="scientific">Allobacillus salarius</name>
    <dbReference type="NCBI Taxonomy" id="1955272"/>
    <lineage>
        <taxon>Bacteria</taxon>
        <taxon>Bacillati</taxon>
        <taxon>Bacillota</taxon>
        <taxon>Bacilli</taxon>
        <taxon>Bacillales</taxon>
        <taxon>Bacillaceae</taxon>
        <taxon>Allobacillus</taxon>
    </lineage>
</organism>
<dbReference type="GO" id="GO:0007165">
    <property type="term" value="P:signal transduction"/>
    <property type="evidence" value="ECO:0007669"/>
    <property type="project" value="InterPro"/>
</dbReference>
<dbReference type="Pfam" id="PF01584">
    <property type="entry name" value="CheW"/>
    <property type="match status" value="1"/>
</dbReference>
<evidence type="ECO:0000256" key="3">
    <source>
        <dbReference type="ARBA" id="ARBA00022490"/>
    </source>
</evidence>